<evidence type="ECO:0000313" key="3">
    <source>
        <dbReference type="EMBL" id="MFC3705497.1"/>
    </source>
</evidence>
<sequence length="176" mass="18933">MTGLEKLAASSGGLAPPDETVAEYDFSASPSRRLEIAVAVTALALSVVALVLSRNIYLRMGAGGLDPKWWPTLLSVLAGGLSAILVAMSLFGPAMGRGDLESSHRDGWTRMLTALTLTVLYVVAWWGLGYVLPTAVYLLALLWVFGLRSPRGLIVFPVITTAFIYGLFHFLLRVPL</sequence>
<gene>
    <name evidence="3" type="ORF">ACFOOL_12085</name>
</gene>
<dbReference type="Pfam" id="PF07331">
    <property type="entry name" value="TctB"/>
    <property type="match status" value="1"/>
</dbReference>
<reference evidence="4" key="1">
    <citation type="journal article" date="2019" name="Int. J. Syst. Evol. Microbiol.">
        <title>The Global Catalogue of Microorganisms (GCM) 10K type strain sequencing project: providing services to taxonomists for standard genome sequencing and annotation.</title>
        <authorList>
            <consortium name="The Broad Institute Genomics Platform"/>
            <consortium name="The Broad Institute Genome Sequencing Center for Infectious Disease"/>
            <person name="Wu L."/>
            <person name="Ma J."/>
        </authorList>
    </citation>
    <scope>NUCLEOTIDE SEQUENCE [LARGE SCALE GENOMIC DNA]</scope>
    <source>
        <strain evidence="4">KCTC 42281</strain>
    </source>
</reference>
<feature type="transmembrane region" description="Helical" evidence="1">
    <location>
        <begin position="69"/>
        <end position="91"/>
    </location>
</feature>
<keyword evidence="1" id="KW-1133">Transmembrane helix</keyword>
<name>A0ABV7X2G6_9HYPH</name>
<feature type="transmembrane region" description="Helical" evidence="1">
    <location>
        <begin position="36"/>
        <end position="57"/>
    </location>
</feature>
<feature type="transmembrane region" description="Helical" evidence="1">
    <location>
        <begin position="112"/>
        <end position="145"/>
    </location>
</feature>
<dbReference type="Proteomes" id="UP001595613">
    <property type="component" value="Unassembled WGS sequence"/>
</dbReference>
<comment type="caution">
    <text evidence="3">The sequence shown here is derived from an EMBL/GenBank/DDBJ whole genome shotgun (WGS) entry which is preliminary data.</text>
</comment>
<accession>A0ABV7X2G6</accession>
<dbReference type="EMBL" id="JBHRYD010000010">
    <property type="protein sequence ID" value="MFC3705497.1"/>
    <property type="molecule type" value="Genomic_DNA"/>
</dbReference>
<protein>
    <submittedName>
        <fullName evidence="3">Tripartite tricarboxylate transporter TctB family protein</fullName>
    </submittedName>
</protein>
<proteinExistence type="predicted"/>
<evidence type="ECO:0000256" key="1">
    <source>
        <dbReference type="SAM" id="Phobius"/>
    </source>
</evidence>
<feature type="transmembrane region" description="Helical" evidence="1">
    <location>
        <begin position="151"/>
        <end position="172"/>
    </location>
</feature>
<feature type="domain" description="DUF1468" evidence="2">
    <location>
        <begin position="38"/>
        <end position="176"/>
    </location>
</feature>
<keyword evidence="1" id="KW-0472">Membrane</keyword>
<organism evidence="3 4">
    <name type="scientific">Devosia honganensis</name>
    <dbReference type="NCBI Taxonomy" id="1610527"/>
    <lineage>
        <taxon>Bacteria</taxon>
        <taxon>Pseudomonadati</taxon>
        <taxon>Pseudomonadota</taxon>
        <taxon>Alphaproteobacteria</taxon>
        <taxon>Hyphomicrobiales</taxon>
        <taxon>Devosiaceae</taxon>
        <taxon>Devosia</taxon>
    </lineage>
</organism>
<evidence type="ECO:0000259" key="2">
    <source>
        <dbReference type="Pfam" id="PF07331"/>
    </source>
</evidence>
<dbReference type="RefSeq" id="WP_380097343.1">
    <property type="nucleotide sequence ID" value="NZ_JBHRYD010000010.1"/>
</dbReference>
<evidence type="ECO:0000313" key="4">
    <source>
        <dbReference type="Proteomes" id="UP001595613"/>
    </source>
</evidence>
<keyword evidence="1" id="KW-0812">Transmembrane</keyword>
<dbReference type="InterPro" id="IPR009936">
    <property type="entry name" value="DUF1468"/>
</dbReference>
<keyword evidence="4" id="KW-1185">Reference proteome</keyword>